<protein>
    <submittedName>
        <fullName evidence="4">Uncharacterized protein</fullName>
    </submittedName>
</protein>
<dbReference type="AlphaFoldDB" id="A0A8K0T0L7"/>
<sequence length="273" mass="28625">MMAEALLGGGARKVYILGRRRDVLDSAAAKHSGTLVPIEGDVTSKESLQSAVDAVAKDTGYVNLLIANSGMLGPNKHLDSSLSIQELRKNVFEDASMDEFNQTMNVNVTGAYFTMLAFLELLDEGNKQALKGGFGSPSVEGSHVPSIQSQVIFTSSIAAFSRDGLSPISYKASKAALVHLAKYSSTKLATHGIRVNVLAPGLFPSALSDWATSHCDPATATHDGKPLIPARKFGGAEEMGGTVLYLASRAGSYCNGLVLLNDGGSLSVIVSGY</sequence>
<dbReference type="PANTHER" id="PTHR43618">
    <property type="entry name" value="7-ALPHA-HYDROXYSTEROID DEHYDROGENASE"/>
    <property type="match status" value="1"/>
</dbReference>
<dbReference type="InterPro" id="IPR036291">
    <property type="entry name" value="NAD(P)-bd_dom_sf"/>
</dbReference>
<dbReference type="PRINTS" id="PR00081">
    <property type="entry name" value="GDHRDH"/>
</dbReference>
<dbReference type="OrthoDB" id="2962696at2759"/>
<reference evidence="4" key="1">
    <citation type="journal article" date="2021" name="Nat. Commun.">
        <title>Genetic determinants of endophytism in the Arabidopsis root mycobiome.</title>
        <authorList>
            <person name="Mesny F."/>
            <person name="Miyauchi S."/>
            <person name="Thiergart T."/>
            <person name="Pickel B."/>
            <person name="Atanasova L."/>
            <person name="Karlsson M."/>
            <person name="Huettel B."/>
            <person name="Barry K.W."/>
            <person name="Haridas S."/>
            <person name="Chen C."/>
            <person name="Bauer D."/>
            <person name="Andreopoulos W."/>
            <person name="Pangilinan J."/>
            <person name="LaButti K."/>
            <person name="Riley R."/>
            <person name="Lipzen A."/>
            <person name="Clum A."/>
            <person name="Drula E."/>
            <person name="Henrissat B."/>
            <person name="Kohler A."/>
            <person name="Grigoriev I.V."/>
            <person name="Martin F.M."/>
            <person name="Hacquard S."/>
        </authorList>
    </citation>
    <scope>NUCLEOTIDE SEQUENCE</scope>
    <source>
        <strain evidence="4">MPI-CAGE-CH-0235</strain>
    </source>
</reference>
<dbReference type="Gene3D" id="3.40.50.720">
    <property type="entry name" value="NAD(P)-binding Rossmann-like Domain"/>
    <property type="match status" value="1"/>
</dbReference>
<evidence type="ECO:0000313" key="4">
    <source>
        <dbReference type="EMBL" id="KAH7323111.1"/>
    </source>
</evidence>
<gene>
    <name evidence="4" type="ORF">B0I35DRAFT_427149</name>
</gene>
<dbReference type="SUPFAM" id="SSF51735">
    <property type="entry name" value="NAD(P)-binding Rossmann-fold domains"/>
    <property type="match status" value="1"/>
</dbReference>
<name>A0A8K0T0L7_9HYPO</name>
<dbReference type="CDD" id="cd05233">
    <property type="entry name" value="SDR_c"/>
    <property type="match status" value="1"/>
</dbReference>
<organism evidence="4 5">
    <name type="scientific">Stachybotrys elegans</name>
    <dbReference type="NCBI Taxonomy" id="80388"/>
    <lineage>
        <taxon>Eukaryota</taxon>
        <taxon>Fungi</taxon>
        <taxon>Dikarya</taxon>
        <taxon>Ascomycota</taxon>
        <taxon>Pezizomycotina</taxon>
        <taxon>Sordariomycetes</taxon>
        <taxon>Hypocreomycetidae</taxon>
        <taxon>Hypocreales</taxon>
        <taxon>Stachybotryaceae</taxon>
        <taxon>Stachybotrys</taxon>
    </lineage>
</organism>
<dbReference type="InterPro" id="IPR002347">
    <property type="entry name" value="SDR_fam"/>
</dbReference>
<dbReference type="Proteomes" id="UP000813444">
    <property type="component" value="Unassembled WGS sequence"/>
</dbReference>
<keyword evidence="2" id="KW-0521">NADP</keyword>
<accession>A0A8K0T0L7</accession>
<proteinExistence type="inferred from homology"/>
<comment type="caution">
    <text evidence="4">The sequence shown here is derived from an EMBL/GenBank/DDBJ whole genome shotgun (WGS) entry which is preliminary data.</text>
</comment>
<evidence type="ECO:0000256" key="2">
    <source>
        <dbReference type="ARBA" id="ARBA00022857"/>
    </source>
</evidence>
<dbReference type="PANTHER" id="PTHR43618:SF18">
    <property type="entry name" value="SHORT CHAIN DEHYDROGENASE_REDUCTASE FAMILY (AFU_ORTHOLOGUE AFUA_5G12480)"/>
    <property type="match status" value="1"/>
</dbReference>
<comment type="similarity">
    <text evidence="1">Belongs to the short-chain dehydrogenases/reductases (SDR) family.</text>
</comment>
<evidence type="ECO:0000313" key="5">
    <source>
        <dbReference type="Proteomes" id="UP000813444"/>
    </source>
</evidence>
<keyword evidence="3" id="KW-0560">Oxidoreductase</keyword>
<dbReference type="GO" id="GO:0016491">
    <property type="term" value="F:oxidoreductase activity"/>
    <property type="evidence" value="ECO:0007669"/>
    <property type="project" value="UniProtKB-KW"/>
</dbReference>
<dbReference type="InterPro" id="IPR052178">
    <property type="entry name" value="Sec_Metab_Biosynth_SDR"/>
</dbReference>
<evidence type="ECO:0000256" key="1">
    <source>
        <dbReference type="ARBA" id="ARBA00006484"/>
    </source>
</evidence>
<dbReference type="Pfam" id="PF13561">
    <property type="entry name" value="adh_short_C2"/>
    <property type="match status" value="1"/>
</dbReference>
<evidence type="ECO:0000256" key="3">
    <source>
        <dbReference type="ARBA" id="ARBA00023002"/>
    </source>
</evidence>
<dbReference type="Pfam" id="PF00106">
    <property type="entry name" value="adh_short"/>
    <property type="match status" value="1"/>
</dbReference>
<keyword evidence="5" id="KW-1185">Reference proteome</keyword>
<dbReference type="EMBL" id="JAGPNK010000004">
    <property type="protein sequence ID" value="KAH7323111.1"/>
    <property type="molecule type" value="Genomic_DNA"/>
</dbReference>